<dbReference type="RefSeq" id="XP_025573087.1">
    <property type="nucleotide sequence ID" value="XM_025720968.1"/>
</dbReference>
<dbReference type="AlphaFoldDB" id="A0A395GTJ4"/>
<dbReference type="EMBL" id="KZ824451">
    <property type="protein sequence ID" value="RAK98759.1"/>
    <property type="molecule type" value="Genomic_DNA"/>
</dbReference>
<proteinExistence type="predicted"/>
<organism evidence="1 2">
    <name type="scientific">Aspergillus ibericus CBS 121593</name>
    <dbReference type="NCBI Taxonomy" id="1448316"/>
    <lineage>
        <taxon>Eukaryota</taxon>
        <taxon>Fungi</taxon>
        <taxon>Dikarya</taxon>
        <taxon>Ascomycota</taxon>
        <taxon>Pezizomycotina</taxon>
        <taxon>Eurotiomycetes</taxon>
        <taxon>Eurotiomycetidae</taxon>
        <taxon>Eurotiales</taxon>
        <taxon>Aspergillaceae</taxon>
        <taxon>Aspergillus</taxon>
        <taxon>Aspergillus subgen. Circumdati</taxon>
    </lineage>
</organism>
<dbReference type="OrthoDB" id="4407877at2759"/>
<dbReference type="Proteomes" id="UP000249402">
    <property type="component" value="Unassembled WGS sequence"/>
</dbReference>
<evidence type="ECO:0000313" key="1">
    <source>
        <dbReference type="EMBL" id="RAK98759.1"/>
    </source>
</evidence>
<accession>A0A395GTJ4</accession>
<dbReference type="GeneID" id="37225833"/>
<evidence type="ECO:0000313" key="2">
    <source>
        <dbReference type="Proteomes" id="UP000249402"/>
    </source>
</evidence>
<protein>
    <submittedName>
        <fullName evidence="1">Uncharacterized protein</fullName>
    </submittedName>
</protein>
<name>A0A395GTJ4_9EURO</name>
<dbReference type="VEuPathDB" id="FungiDB:BO80DRAFT_436668"/>
<reference evidence="1 2" key="1">
    <citation type="submission" date="2018-02" db="EMBL/GenBank/DDBJ databases">
        <title>The genomes of Aspergillus section Nigri reveals drivers in fungal speciation.</title>
        <authorList>
            <consortium name="DOE Joint Genome Institute"/>
            <person name="Vesth T.C."/>
            <person name="Nybo J."/>
            <person name="Theobald S."/>
            <person name="Brandl J."/>
            <person name="Frisvad J.C."/>
            <person name="Nielsen K.F."/>
            <person name="Lyhne E.K."/>
            <person name="Kogle M.E."/>
            <person name="Kuo A."/>
            <person name="Riley R."/>
            <person name="Clum A."/>
            <person name="Nolan M."/>
            <person name="Lipzen A."/>
            <person name="Salamov A."/>
            <person name="Henrissat B."/>
            <person name="Wiebenga A."/>
            <person name="De vries R.P."/>
            <person name="Grigoriev I.V."/>
            <person name="Mortensen U.H."/>
            <person name="Andersen M.R."/>
            <person name="Baker S.E."/>
        </authorList>
    </citation>
    <scope>NUCLEOTIDE SEQUENCE [LARGE SCALE GENOMIC DNA]</scope>
    <source>
        <strain evidence="1 2">CBS 121593</strain>
    </source>
</reference>
<keyword evidence="2" id="KW-1185">Reference proteome</keyword>
<sequence>MEVTKSAVFSPAPVSAEALGAFYLAALTEIQDTHHRLPSAAQLDLRFVFGADMTRPGVTVPLMLTATERTTIEERKTGFANLVHAMSVQPLFTGMTLEVKVVFKIPVSGETAESRSG</sequence>
<gene>
    <name evidence="1" type="ORF">BO80DRAFT_436668</name>
</gene>